<evidence type="ECO:0000313" key="9">
    <source>
        <dbReference type="EMBL" id="QJA06902.1"/>
    </source>
</evidence>
<dbReference type="PANTHER" id="PTHR35794:SF2">
    <property type="entry name" value="CELL DIVISION PROTEIN DIVIVA"/>
    <property type="match status" value="1"/>
</dbReference>
<evidence type="ECO:0000256" key="2">
    <source>
        <dbReference type="ARBA" id="ARBA00009008"/>
    </source>
</evidence>
<sequence length="158" mass="18417">MITPKEIREKSFNVVPIGYSRKAVRAFLEEVADQLKELVRENHQLKDELARKEKEIQELQEEARAFREALRRLDEFAETIKAQAEAEAKKIVERAEAEAEALEKDIERLWRLREKIRLDLRALLISYLEHLEERLERDKAPSRGDAPADSRAAEGPTD</sequence>
<evidence type="ECO:0000313" key="10">
    <source>
        <dbReference type="Proteomes" id="UP000501253"/>
    </source>
</evidence>
<dbReference type="InterPro" id="IPR007793">
    <property type="entry name" value="DivIVA_fam"/>
</dbReference>
<evidence type="ECO:0000256" key="6">
    <source>
        <dbReference type="ARBA" id="ARBA00023306"/>
    </source>
</evidence>
<dbReference type="InterPro" id="IPR019933">
    <property type="entry name" value="DivIVA_domain"/>
</dbReference>
<keyword evidence="3" id="KW-0963">Cytoplasm</keyword>
<keyword evidence="4" id="KW-0132">Cell division</keyword>
<keyword evidence="10" id="KW-1185">Reference proteome</keyword>
<name>A0A6H1WUM6_9BACT</name>
<evidence type="ECO:0000256" key="1">
    <source>
        <dbReference type="ARBA" id="ARBA00004496"/>
    </source>
</evidence>
<dbReference type="Pfam" id="PF05103">
    <property type="entry name" value="DivIVA"/>
    <property type="match status" value="1"/>
</dbReference>
<dbReference type="EMBL" id="CP042909">
    <property type="protein sequence ID" value="QJA06902.1"/>
    <property type="molecule type" value="Genomic_DNA"/>
</dbReference>
<dbReference type="RefSeq" id="WP_168720250.1">
    <property type="nucleotide sequence ID" value="NZ_CP042909.1"/>
</dbReference>
<dbReference type="KEGG" id="tmai:FVE67_08910"/>
<dbReference type="GO" id="GO:0005737">
    <property type="term" value="C:cytoplasm"/>
    <property type="evidence" value="ECO:0007669"/>
    <property type="project" value="UniProtKB-SubCell"/>
</dbReference>
<proteinExistence type="inferred from homology"/>
<organism evidence="9 10">
    <name type="scientific">Thermosulfurimonas marina</name>
    <dbReference type="NCBI Taxonomy" id="2047767"/>
    <lineage>
        <taxon>Bacteria</taxon>
        <taxon>Pseudomonadati</taxon>
        <taxon>Thermodesulfobacteriota</taxon>
        <taxon>Thermodesulfobacteria</taxon>
        <taxon>Thermodesulfobacteriales</taxon>
        <taxon>Thermodesulfobacteriaceae</taxon>
        <taxon>Thermosulfurimonas</taxon>
    </lineage>
</organism>
<evidence type="ECO:0000256" key="5">
    <source>
        <dbReference type="ARBA" id="ARBA00023054"/>
    </source>
</evidence>
<reference evidence="9 10" key="1">
    <citation type="submission" date="2019-08" db="EMBL/GenBank/DDBJ databases">
        <title>Complete genome sequence of Thermosulfurimonas marina SU872T, an anaerobic thermophilic chemolithoautotrophic bacterium isolated from a shallow marine hydrothermal vent.</title>
        <authorList>
            <person name="Allioux M."/>
            <person name="Jebbar M."/>
            <person name="Slobodkina G."/>
            <person name="Slobodkin A."/>
            <person name="Moalic Y."/>
            <person name="Frolova A."/>
            <person name="Shao Z."/>
            <person name="Alain K."/>
        </authorList>
    </citation>
    <scope>NUCLEOTIDE SEQUENCE [LARGE SCALE GENOMIC DNA]</scope>
    <source>
        <strain evidence="9 10">SU872</strain>
    </source>
</reference>
<feature type="region of interest" description="Disordered" evidence="8">
    <location>
        <begin position="135"/>
        <end position="158"/>
    </location>
</feature>
<dbReference type="NCBIfam" id="TIGR03544">
    <property type="entry name" value="DivI1A_domain"/>
    <property type="match status" value="1"/>
</dbReference>
<protein>
    <submittedName>
        <fullName evidence="9">DivIVA domain-containing protein</fullName>
    </submittedName>
</protein>
<evidence type="ECO:0000256" key="8">
    <source>
        <dbReference type="SAM" id="MobiDB-lite"/>
    </source>
</evidence>
<comment type="similarity">
    <text evidence="2">Belongs to the DivIVA family.</text>
</comment>
<gene>
    <name evidence="9" type="ORF">FVE67_08910</name>
</gene>
<evidence type="ECO:0000256" key="4">
    <source>
        <dbReference type="ARBA" id="ARBA00022618"/>
    </source>
</evidence>
<evidence type="ECO:0000256" key="3">
    <source>
        <dbReference type="ARBA" id="ARBA00022490"/>
    </source>
</evidence>
<dbReference type="Gene3D" id="6.10.250.660">
    <property type="match status" value="1"/>
</dbReference>
<comment type="subcellular location">
    <subcellularLocation>
        <location evidence="1">Cytoplasm</location>
    </subcellularLocation>
</comment>
<dbReference type="AlphaFoldDB" id="A0A6H1WUM6"/>
<keyword evidence="5 7" id="KW-0175">Coiled coil</keyword>
<dbReference type="PANTHER" id="PTHR35794">
    <property type="entry name" value="CELL DIVISION PROTEIN DIVIVA"/>
    <property type="match status" value="1"/>
</dbReference>
<feature type="coiled-coil region" evidence="7">
    <location>
        <begin position="28"/>
        <end position="112"/>
    </location>
</feature>
<evidence type="ECO:0000256" key="7">
    <source>
        <dbReference type="SAM" id="Coils"/>
    </source>
</evidence>
<feature type="compositionally biased region" description="Basic and acidic residues" evidence="8">
    <location>
        <begin position="135"/>
        <end position="152"/>
    </location>
</feature>
<accession>A0A6H1WUM6</accession>
<dbReference type="GO" id="GO:0051301">
    <property type="term" value="P:cell division"/>
    <property type="evidence" value="ECO:0007669"/>
    <property type="project" value="UniProtKB-KW"/>
</dbReference>
<keyword evidence="6" id="KW-0131">Cell cycle</keyword>
<dbReference type="Proteomes" id="UP000501253">
    <property type="component" value="Chromosome"/>
</dbReference>